<evidence type="ECO:0000313" key="1">
    <source>
        <dbReference type="EMBL" id="KHN37467.1"/>
    </source>
</evidence>
<gene>
    <name evidence="2" type="ORF">D0Y65_050941</name>
    <name evidence="1" type="ORF">glysoja_043568</name>
</gene>
<evidence type="ECO:0000313" key="2">
    <source>
        <dbReference type="EMBL" id="RZB47107.1"/>
    </source>
</evidence>
<dbReference type="Proteomes" id="UP000289340">
    <property type="component" value="Chromosome 19"/>
</dbReference>
<protein>
    <submittedName>
        <fullName evidence="1">Uncharacterized protein</fullName>
    </submittedName>
</protein>
<evidence type="ECO:0000313" key="3">
    <source>
        <dbReference type="Proteomes" id="UP000289340"/>
    </source>
</evidence>
<dbReference type="AlphaFoldDB" id="A0A0B2RZZ8"/>
<proteinExistence type="predicted"/>
<sequence length="103" mass="11699">MRPLHFLFSLLDHTGQTLFLPLHMPLHAGHKTPSHHSNFIAPTSLSVTLVIGSNLQRQMTMVKISFSHDIANDHNHACLETATHRKSDSGYCHETWWSHPDLL</sequence>
<accession>A0A0B2RZZ8</accession>
<keyword evidence="3" id="KW-1185">Reference proteome</keyword>
<reference evidence="2 3" key="2">
    <citation type="submission" date="2018-09" db="EMBL/GenBank/DDBJ databases">
        <title>A high-quality reference genome of wild soybean provides a powerful tool to mine soybean genomes.</title>
        <authorList>
            <person name="Xie M."/>
            <person name="Chung C.Y.L."/>
            <person name="Li M.-W."/>
            <person name="Wong F.-L."/>
            <person name="Chan T.-F."/>
            <person name="Lam H.-M."/>
        </authorList>
    </citation>
    <scope>NUCLEOTIDE SEQUENCE [LARGE SCALE GENOMIC DNA]</scope>
    <source>
        <strain evidence="3">cv. W05</strain>
        <tissue evidence="2">Hypocotyl of etiolated seedlings</tissue>
    </source>
</reference>
<dbReference type="Proteomes" id="UP000053555">
    <property type="component" value="Unassembled WGS sequence"/>
</dbReference>
<dbReference type="EMBL" id="QZWG01000019">
    <property type="protein sequence ID" value="RZB47107.1"/>
    <property type="molecule type" value="Genomic_DNA"/>
</dbReference>
<organism evidence="1">
    <name type="scientific">Glycine soja</name>
    <name type="common">Wild soybean</name>
    <dbReference type="NCBI Taxonomy" id="3848"/>
    <lineage>
        <taxon>Eukaryota</taxon>
        <taxon>Viridiplantae</taxon>
        <taxon>Streptophyta</taxon>
        <taxon>Embryophyta</taxon>
        <taxon>Tracheophyta</taxon>
        <taxon>Spermatophyta</taxon>
        <taxon>Magnoliopsida</taxon>
        <taxon>eudicotyledons</taxon>
        <taxon>Gunneridae</taxon>
        <taxon>Pentapetalae</taxon>
        <taxon>rosids</taxon>
        <taxon>fabids</taxon>
        <taxon>Fabales</taxon>
        <taxon>Fabaceae</taxon>
        <taxon>Papilionoideae</taxon>
        <taxon>50 kb inversion clade</taxon>
        <taxon>NPAAA clade</taxon>
        <taxon>indigoferoid/millettioid clade</taxon>
        <taxon>Phaseoleae</taxon>
        <taxon>Glycine</taxon>
        <taxon>Glycine subgen. Soja</taxon>
    </lineage>
</organism>
<dbReference type="EMBL" id="KN646980">
    <property type="protein sequence ID" value="KHN37467.1"/>
    <property type="molecule type" value="Genomic_DNA"/>
</dbReference>
<reference evidence="1" key="1">
    <citation type="submission" date="2014-07" db="EMBL/GenBank/DDBJ databases">
        <title>Identification of a novel salt tolerance gene in wild soybean by whole-genome sequencing.</title>
        <authorList>
            <person name="Lam H.-M."/>
            <person name="Qi X."/>
            <person name="Li M.-W."/>
            <person name="Liu X."/>
            <person name="Xie M."/>
            <person name="Ni M."/>
            <person name="Xu X."/>
        </authorList>
    </citation>
    <scope>NUCLEOTIDE SEQUENCE [LARGE SCALE GENOMIC DNA]</scope>
    <source>
        <tissue evidence="1">Root</tissue>
    </source>
</reference>
<name>A0A0B2RZZ8_GLYSO</name>